<dbReference type="Gene3D" id="1.20.1250.20">
    <property type="entry name" value="MFS general substrate transporter like domains"/>
    <property type="match status" value="1"/>
</dbReference>
<reference evidence="9 10" key="1">
    <citation type="journal article" date="2024" name="IMA Fungus">
        <title>IMA Genome - F19 : A genome assembly and annotation guide to empower mycologists, including annotated draft genome sequences of Ceratocystis pirilliformis, Diaporthe australafricana, Fusarium ophioides, Paecilomyces lecythidis, and Sporothrix stenoceras.</title>
        <authorList>
            <person name="Aylward J."/>
            <person name="Wilson A.M."/>
            <person name="Visagie C.M."/>
            <person name="Spraker J."/>
            <person name="Barnes I."/>
            <person name="Buitendag C."/>
            <person name="Ceriani C."/>
            <person name="Del Mar Angel L."/>
            <person name="du Plessis D."/>
            <person name="Fuchs T."/>
            <person name="Gasser K."/>
            <person name="Kramer D."/>
            <person name="Li W."/>
            <person name="Munsamy K."/>
            <person name="Piso A."/>
            <person name="Price J.L."/>
            <person name="Sonnekus B."/>
            <person name="Thomas C."/>
            <person name="van der Nest A."/>
            <person name="van Dijk A."/>
            <person name="van Heerden A."/>
            <person name="van Vuuren N."/>
            <person name="Yilmaz N."/>
            <person name="Duong T.A."/>
            <person name="van der Merwe N.A."/>
            <person name="Wingfield M.J."/>
            <person name="Wingfield B.D."/>
        </authorList>
    </citation>
    <scope>NUCLEOTIDE SEQUENCE [LARGE SCALE GENOMIC DNA]</scope>
    <source>
        <strain evidence="9 10">CMW 5346</strain>
    </source>
</reference>
<evidence type="ECO:0000256" key="1">
    <source>
        <dbReference type="ARBA" id="ARBA00004141"/>
    </source>
</evidence>
<keyword evidence="5 7" id="KW-1133">Transmembrane helix</keyword>
<dbReference type="InterPro" id="IPR036259">
    <property type="entry name" value="MFS_trans_sf"/>
</dbReference>
<keyword evidence="6 7" id="KW-0472">Membrane</keyword>
<dbReference type="PANTHER" id="PTHR48022:SF7">
    <property type="entry name" value="MAJOR FACILITATOR SUPERFAMILY (MFS) PROFILE DOMAIN-CONTAINING PROTEIN-RELATED"/>
    <property type="match status" value="1"/>
</dbReference>
<organism evidence="9 10">
    <name type="scientific">Sporothrix stenoceras</name>
    <dbReference type="NCBI Taxonomy" id="5173"/>
    <lineage>
        <taxon>Eukaryota</taxon>
        <taxon>Fungi</taxon>
        <taxon>Dikarya</taxon>
        <taxon>Ascomycota</taxon>
        <taxon>Pezizomycotina</taxon>
        <taxon>Sordariomycetes</taxon>
        <taxon>Sordariomycetidae</taxon>
        <taxon>Ophiostomatales</taxon>
        <taxon>Ophiostomataceae</taxon>
        <taxon>Sporothrix</taxon>
    </lineage>
</organism>
<name>A0ABR3YTZ0_9PEZI</name>
<comment type="similarity">
    <text evidence="2">Belongs to the major facilitator superfamily. Sugar transporter (TC 2.A.1.1) family.</text>
</comment>
<dbReference type="PRINTS" id="PR00171">
    <property type="entry name" value="SUGRTRNSPORT"/>
</dbReference>
<dbReference type="PROSITE" id="PS50850">
    <property type="entry name" value="MFS"/>
    <property type="match status" value="1"/>
</dbReference>
<dbReference type="InterPro" id="IPR003663">
    <property type="entry name" value="Sugar/inositol_transpt"/>
</dbReference>
<evidence type="ECO:0000313" key="10">
    <source>
        <dbReference type="Proteomes" id="UP001583186"/>
    </source>
</evidence>
<dbReference type="InterPro" id="IPR020846">
    <property type="entry name" value="MFS_dom"/>
</dbReference>
<feature type="transmembrane region" description="Helical" evidence="7">
    <location>
        <begin position="47"/>
        <end position="68"/>
    </location>
</feature>
<sequence length="189" mass="20918">MFDSGNRLHIINGLCVHIWTQLSGNNAVLYYVTYIMEMAGLAGNVNLIASSIQYVVNVVFALPTILFLDRVGRRLALLFGSTFMMIWLYAIVGTMKTHGHSVPGGFEGSSVVTWTMDTDAPHAKSAVVAFTYLLVATYSFTWALISWCYPPELFPVRLRGKAVSLATSANWAFGFANSYYSPPGYEHLQ</sequence>
<dbReference type="InterPro" id="IPR005829">
    <property type="entry name" value="Sugar_transporter_CS"/>
</dbReference>
<proteinExistence type="inferred from homology"/>
<dbReference type="SUPFAM" id="SSF103473">
    <property type="entry name" value="MFS general substrate transporter"/>
    <property type="match status" value="1"/>
</dbReference>
<dbReference type="Pfam" id="PF00083">
    <property type="entry name" value="Sugar_tr"/>
    <property type="match status" value="1"/>
</dbReference>
<dbReference type="PROSITE" id="PS00216">
    <property type="entry name" value="SUGAR_TRANSPORT_1"/>
    <property type="match status" value="1"/>
</dbReference>
<evidence type="ECO:0000256" key="4">
    <source>
        <dbReference type="ARBA" id="ARBA00022692"/>
    </source>
</evidence>
<dbReference type="PANTHER" id="PTHR48022">
    <property type="entry name" value="PLASTIDIC GLUCOSE TRANSPORTER 4"/>
    <property type="match status" value="1"/>
</dbReference>
<evidence type="ECO:0000313" key="9">
    <source>
        <dbReference type="EMBL" id="KAL1891434.1"/>
    </source>
</evidence>
<dbReference type="Proteomes" id="UP001583186">
    <property type="component" value="Unassembled WGS sequence"/>
</dbReference>
<comment type="caution">
    <text evidence="9">The sequence shown here is derived from an EMBL/GenBank/DDBJ whole genome shotgun (WGS) entry which is preliminary data.</text>
</comment>
<evidence type="ECO:0000256" key="3">
    <source>
        <dbReference type="ARBA" id="ARBA00022448"/>
    </source>
</evidence>
<dbReference type="InterPro" id="IPR005828">
    <property type="entry name" value="MFS_sugar_transport-like"/>
</dbReference>
<dbReference type="EMBL" id="JAWCUI010000053">
    <property type="protein sequence ID" value="KAL1891434.1"/>
    <property type="molecule type" value="Genomic_DNA"/>
</dbReference>
<comment type="subcellular location">
    <subcellularLocation>
        <location evidence="1">Membrane</location>
        <topology evidence="1">Multi-pass membrane protein</topology>
    </subcellularLocation>
</comment>
<keyword evidence="9" id="KW-0762">Sugar transport</keyword>
<evidence type="ECO:0000256" key="7">
    <source>
        <dbReference type="SAM" id="Phobius"/>
    </source>
</evidence>
<accession>A0ABR3YTZ0</accession>
<keyword evidence="3" id="KW-0813">Transport</keyword>
<keyword evidence="10" id="KW-1185">Reference proteome</keyword>
<evidence type="ECO:0000259" key="8">
    <source>
        <dbReference type="PROSITE" id="PS50850"/>
    </source>
</evidence>
<evidence type="ECO:0000256" key="5">
    <source>
        <dbReference type="ARBA" id="ARBA00022989"/>
    </source>
</evidence>
<gene>
    <name evidence="9" type="primary">HGT1_5</name>
    <name evidence="9" type="ORF">Sste5346_007698</name>
</gene>
<protein>
    <submittedName>
        <fullName evidence="9">High affinity glucose transporter</fullName>
    </submittedName>
</protein>
<keyword evidence="4 7" id="KW-0812">Transmembrane</keyword>
<evidence type="ECO:0000256" key="6">
    <source>
        <dbReference type="ARBA" id="ARBA00023136"/>
    </source>
</evidence>
<feature type="domain" description="Major facilitator superfamily (MFS) profile" evidence="8">
    <location>
        <begin position="1"/>
        <end position="189"/>
    </location>
</feature>
<feature type="transmembrane region" description="Helical" evidence="7">
    <location>
        <begin position="126"/>
        <end position="149"/>
    </location>
</feature>
<feature type="transmembrane region" description="Helical" evidence="7">
    <location>
        <begin position="75"/>
        <end position="92"/>
    </location>
</feature>
<evidence type="ECO:0000256" key="2">
    <source>
        <dbReference type="ARBA" id="ARBA00010992"/>
    </source>
</evidence>
<dbReference type="InterPro" id="IPR050360">
    <property type="entry name" value="MFS_Sugar_Transporters"/>
</dbReference>